<keyword evidence="7" id="KW-0520">NAD</keyword>
<evidence type="ECO:0000256" key="1">
    <source>
        <dbReference type="ARBA" id="ARBA00000083"/>
    </source>
</evidence>
<organism evidence="13 14">
    <name type="scientific">Nocardioides faecalis</name>
    <dbReference type="NCBI Taxonomy" id="2803858"/>
    <lineage>
        <taxon>Bacteria</taxon>
        <taxon>Bacillati</taxon>
        <taxon>Actinomycetota</taxon>
        <taxon>Actinomycetes</taxon>
        <taxon>Propionibacteriales</taxon>
        <taxon>Nocardioidaceae</taxon>
        <taxon>Nocardioides</taxon>
    </lineage>
</organism>
<keyword evidence="14" id="KW-1185">Reference proteome</keyword>
<proteinExistence type="inferred from homology"/>
<evidence type="ECO:0000256" key="9">
    <source>
        <dbReference type="ARBA" id="ARBA00023235"/>
    </source>
</evidence>
<evidence type="ECO:0000256" key="5">
    <source>
        <dbReference type="ARBA" id="ARBA00013189"/>
    </source>
</evidence>
<reference evidence="13" key="1">
    <citation type="submission" date="2021-01" db="EMBL/GenBank/DDBJ databases">
        <title>Novel species in genus Nocardioides.</title>
        <authorList>
            <person name="Zhang G."/>
        </authorList>
    </citation>
    <scope>NUCLEOTIDE SEQUENCE</scope>
    <source>
        <strain evidence="13">Zg-536</strain>
    </source>
</reference>
<dbReference type="InterPro" id="IPR001509">
    <property type="entry name" value="Epimerase_deHydtase"/>
</dbReference>
<keyword evidence="9 13" id="KW-0413">Isomerase</keyword>
<sequence length="366" mass="39329">MDVLVTGGAGFIGSTVASAAIEAGHRPVIVDNLVTGRREFTRGRCFYEGDIADAALMHRVLDENPGIKVVIHCAALIVVPDSVARPVDYYRANVAATLSLVDTLQQRGIRDLVFSSSASIYRADADFTVDEDSALEPQSPYARTKLVVETMLEDITAAGRLRALSLRYFNPIGADPRLRTGLQVPVPSHALGKLVEAWSQQRPFQVTGTDFETRDGSGIRDYVHVWDLARAHVAAIERFDRALDGSRHAAINLGTGRGTTVRELVAAFEEVTGEPVPVTTAPRRPGDTAGAYTRSDRAARLLGWTAQRDLTEGIADTLAWFAHRPAVLPDLDGLPQRAGRAAYAADPVIGTVIDSLADPVAVGSGR</sequence>
<protein>
    <recommendedName>
        <fullName evidence="6">UDP-glucose 4-epimerase</fullName>
        <ecNumber evidence="5">5.1.3.2</ecNumber>
    </recommendedName>
    <alternativeName>
        <fullName evidence="11">Galactowaldenase</fullName>
    </alternativeName>
    <alternativeName>
        <fullName evidence="10">UDP-galactose 4-epimerase</fullName>
    </alternativeName>
</protein>
<dbReference type="PANTHER" id="PTHR43725:SF47">
    <property type="entry name" value="UDP-GLUCOSE 4-EPIMERASE"/>
    <property type="match status" value="1"/>
</dbReference>
<comment type="cofactor">
    <cofactor evidence="2">
        <name>NAD(+)</name>
        <dbReference type="ChEBI" id="CHEBI:57540"/>
    </cofactor>
</comment>
<dbReference type="Pfam" id="PF01370">
    <property type="entry name" value="Epimerase"/>
    <property type="match status" value="1"/>
</dbReference>
<comment type="pathway">
    <text evidence="3">Carbohydrate metabolism; galactose metabolism.</text>
</comment>
<evidence type="ECO:0000313" key="14">
    <source>
        <dbReference type="Proteomes" id="UP000663791"/>
    </source>
</evidence>
<evidence type="ECO:0000256" key="10">
    <source>
        <dbReference type="ARBA" id="ARBA00031367"/>
    </source>
</evidence>
<dbReference type="Gene3D" id="3.40.50.720">
    <property type="entry name" value="NAD(P)-binding Rossmann-like Domain"/>
    <property type="match status" value="1"/>
</dbReference>
<evidence type="ECO:0000256" key="3">
    <source>
        <dbReference type="ARBA" id="ARBA00004947"/>
    </source>
</evidence>
<evidence type="ECO:0000256" key="7">
    <source>
        <dbReference type="ARBA" id="ARBA00023027"/>
    </source>
</evidence>
<dbReference type="NCBIfam" id="TIGR01179">
    <property type="entry name" value="galE"/>
    <property type="match status" value="1"/>
</dbReference>
<dbReference type="PANTHER" id="PTHR43725">
    <property type="entry name" value="UDP-GLUCOSE 4-EPIMERASE"/>
    <property type="match status" value="1"/>
</dbReference>
<dbReference type="GO" id="GO:0003978">
    <property type="term" value="F:UDP-glucose 4-epimerase activity"/>
    <property type="evidence" value="ECO:0007669"/>
    <property type="project" value="UniProtKB-EC"/>
</dbReference>
<accession>A0A938Y8M9</accession>
<comment type="catalytic activity">
    <reaction evidence="1">
        <text>UDP-alpha-D-glucose = UDP-alpha-D-galactose</text>
        <dbReference type="Rhea" id="RHEA:22168"/>
        <dbReference type="ChEBI" id="CHEBI:58885"/>
        <dbReference type="ChEBI" id="CHEBI:66914"/>
        <dbReference type="EC" id="5.1.3.2"/>
    </reaction>
</comment>
<comment type="caution">
    <text evidence="13">The sequence shown here is derived from an EMBL/GenBank/DDBJ whole genome shotgun (WGS) entry which is preliminary data.</text>
</comment>
<dbReference type="SUPFAM" id="SSF51735">
    <property type="entry name" value="NAD(P)-binding Rossmann-fold domains"/>
    <property type="match status" value="1"/>
</dbReference>
<name>A0A938Y8M9_9ACTN</name>
<dbReference type="RefSeq" id="WP_205290823.1">
    <property type="nucleotide sequence ID" value="NZ_CP074406.1"/>
</dbReference>
<dbReference type="EC" id="5.1.3.2" evidence="5"/>
<evidence type="ECO:0000256" key="6">
    <source>
        <dbReference type="ARBA" id="ARBA00018569"/>
    </source>
</evidence>
<dbReference type="InterPro" id="IPR036291">
    <property type="entry name" value="NAD(P)-bd_dom_sf"/>
</dbReference>
<dbReference type="InterPro" id="IPR005886">
    <property type="entry name" value="UDP_G4E"/>
</dbReference>
<evidence type="ECO:0000256" key="4">
    <source>
        <dbReference type="ARBA" id="ARBA00007637"/>
    </source>
</evidence>
<evidence type="ECO:0000259" key="12">
    <source>
        <dbReference type="Pfam" id="PF01370"/>
    </source>
</evidence>
<evidence type="ECO:0000256" key="8">
    <source>
        <dbReference type="ARBA" id="ARBA00023144"/>
    </source>
</evidence>
<keyword evidence="8" id="KW-0119">Carbohydrate metabolism</keyword>
<evidence type="ECO:0000256" key="11">
    <source>
        <dbReference type="ARBA" id="ARBA00033067"/>
    </source>
</evidence>
<comment type="similarity">
    <text evidence="4">Belongs to the NAD(P)-dependent epimerase/dehydratase family.</text>
</comment>
<dbReference type="Proteomes" id="UP000663791">
    <property type="component" value="Unassembled WGS sequence"/>
</dbReference>
<dbReference type="GO" id="GO:0006012">
    <property type="term" value="P:galactose metabolic process"/>
    <property type="evidence" value="ECO:0007669"/>
    <property type="project" value="UniProtKB-KW"/>
</dbReference>
<dbReference type="AlphaFoldDB" id="A0A938Y8M9"/>
<evidence type="ECO:0000313" key="13">
    <source>
        <dbReference type="EMBL" id="MBM9459501.1"/>
    </source>
</evidence>
<dbReference type="Gene3D" id="3.90.25.10">
    <property type="entry name" value="UDP-galactose 4-epimerase, domain 1"/>
    <property type="match status" value="1"/>
</dbReference>
<feature type="domain" description="NAD-dependent epimerase/dehydratase" evidence="12">
    <location>
        <begin position="3"/>
        <end position="245"/>
    </location>
</feature>
<dbReference type="GO" id="GO:0005829">
    <property type="term" value="C:cytosol"/>
    <property type="evidence" value="ECO:0007669"/>
    <property type="project" value="TreeGrafter"/>
</dbReference>
<keyword evidence="8" id="KW-0299">Galactose metabolism</keyword>
<dbReference type="EMBL" id="JAERTX010000005">
    <property type="protein sequence ID" value="MBM9459501.1"/>
    <property type="molecule type" value="Genomic_DNA"/>
</dbReference>
<evidence type="ECO:0000256" key="2">
    <source>
        <dbReference type="ARBA" id="ARBA00001911"/>
    </source>
</evidence>
<gene>
    <name evidence="13" type="primary">galE</name>
    <name evidence="13" type="ORF">JK386_06270</name>
</gene>